<evidence type="ECO:0000259" key="6">
    <source>
        <dbReference type="PROSITE" id="PS50051"/>
    </source>
</evidence>
<dbReference type="GO" id="GO:0042555">
    <property type="term" value="C:MCM complex"/>
    <property type="evidence" value="ECO:0007669"/>
    <property type="project" value="UniProtKB-ARBA"/>
</dbReference>
<evidence type="ECO:0000256" key="1">
    <source>
        <dbReference type="ARBA" id="ARBA00022741"/>
    </source>
</evidence>
<dbReference type="SUPFAM" id="SSF50249">
    <property type="entry name" value="Nucleic acid-binding proteins"/>
    <property type="match status" value="1"/>
</dbReference>
<dbReference type="SUPFAM" id="SSF52540">
    <property type="entry name" value="P-loop containing nucleoside triphosphate hydrolases"/>
    <property type="match status" value="1"/>
</dbReference>
<evidence type="ECO:0000313" key="7">
    <source>
        <dbReference type="EMBL" id="CAG8527419.1"/>
    </source>
</evidence>
<reference evidence="7" key="1">
    <citation type="submission" date="2021-06" db="EMBL/GenBank/DDBJ databases">
        <authorList>
            <person name="Kallberg Y."/>
            <person name="Tangrot J."/>
            <person name="Rosling A."/>
        </authorList>
    </citation>
    <scope>NUCLEOTIDE SEQUENCE</scope>
    <source>
        <strain evidence="7">IN212</strain>
    </source>
</reference>
<keyword evidence="8" id="KW-1185">Reference proteome</keyword>
<dbReference type="SMART" id="SM00350">
    <property type="entry name" value="MCM"/>
    <property type="match status" value="1"/>
</dbReference>
<evidence type="ECO:0000256" key="5">
    <source>
        <dbReference type="SAM" id="MobiDB-lite"/>
    </source>
</evidence>
<dbReference type="InterPro" id="IPR027417">
    <property type="entry name" value="P-loop_NTPase"/>
</dbReference>
<keyword evidence="2 4" id="KW-0067">ATP-binding</keyword>
<keyword evidence="3 4" id="KW-0238">DNA-binding</keyword>
<keyword evidence="1 4" id="KW-0547">Nucleotide-binding</keyword>
<dbReference type="PRINTS" id="PR01657">
    <property type="entry name" value="MCMFAMILY"/>
</dbReference>
<gene>
    <name evidence="7" type="ORF">RFULGI_LOCUS3637</name>
</gene>
<dbReference type="InterPro" id="IPR033762">
    <property type="entry name" value="MCM_OB"/>
</dbReference>
<dbReference type="InterPro" id="IPR001208">
    <property type="entry name" value="MCM_dom"/>
</dbReference>
<dbReference type="GO" id="GO:0017116">
    <property type="term" value="F:single-stranded DNA helicase activity"/>
    <property type="evidence" value="ECO:0007669"/>
    <property type="project" value="TreeGrafter"/>
</dbReference>
<dbReference type="InterPro" id="IPR012340">
    <property type="entry name" value="NA-bd_OB-fold"/>
</dbReference>
<dbReference type="GO" id="GO:0006270">
    <property type="term" value="P:DNA replication initiation"/>
    <property type="evidence" value="ECO:0007669"/>
    <property type="project" value="TreeGrafter"/>
</dbReference>
<dbReference type="EMBL" id="CAJVPZ010003250">
    <property type="protein sequence ID" value="CAG8527419.1"/>
    <property type="molecule type" value="Genomic_DNA"/>
</dbReference>
<dbReference type="GO" id="GO:0003697">
    <property type="term" value="F:single-stranded DNA binding"/>
    <property type="evidence" value="ECO:0007669"/>
    <property type="project" value="TreeGrafter"/>
</dbReference>
<dbReference type="GO" id="GO:0006279">
    <property type="term" value="P:premeiotic DNA replication"/>
    <property type="evidence" value="ECO:0007669"/>
    <property type="project" value="UniProtKB-ARBA"/>
</dbReference>
<dbReference type="Gene3D" id="3.40.50.300">
    <property type="entry name" value="P-loop containing nucleotide triphosphate hydrolases"/>
    <property type="match status" value="2"/>
</dbReference>
<dbReference type="InterPro" id="IPR003593">
    <property type="entry name" value="AAA+_ATPase"/>
</dbReference>
<name>A0A9N9AEQ5_9GLOM</name>
<protein>
    <submittedName>
        <fullName evidence="7">9568_t:CDS:1</fullName>
    </submittedName>
</protein>
<dbReference type="GO" id="GO:0043138">
    <property type="term" value="F:3'-5' DNA helicase activity"/>
    <property type="evidence" value="ECO:0007669"/>
    <property type="project" value="TreeGrafter"/>
</dbReference>
<organism evidence="7 8">
    <name type="scientific">Racocetra fulgida</name>
    <dbReference type="NCBI Taxonomy" id="60492"/>
    <lineage>
        <taxon>Eukaryota</taxon>
        <taxon>Fungi</taxon>
        <taxon>Fungi incertae sedis</taxon>
        <taxon>Mucoromycota</taxon>
        <taxon>Glomeromycotina</taxon>
        <taxon>Glomeromycetes</taxon>
        <taxon>Diversisporales</taxon>
        <taxon>Gigasporaceae</taxon>
        <taxon>Racocetra</taxon>
    </lineage>
</organism>
<dbReference type="GO" id="GO:0031261">
    <property type="term" value="C:DNA replication preinitiation complex"/>
    <property type="evidence" value="ECO:0007669"/>
    <property type="project" value="UniProtKB-ARBA"/>
</dbReference>
<dbReference type="GO" id="GO:0000727">
    <property type="term" value="P:double-strand break repair via break-induced replication"/>
    <property type="evidence" value="ECO:0007669"/>
    <property type="project" value="TreeGrafter"/>
</dbReference>
<dbReference type="AlphaFoldDB" id="A0A9N9AEQ5"/>
<dbReference type="Gene3D" id="2.40.50.140">
    <property type="entry name" value="Nucleic acid-binding proteins"/>
    <property type="match status" value="1"/>
</dbReference>
<evidence type="ECO:0000256" key="2">
    <source>
        <dbReference type="ARBA" id="ARBA00022840"/>
    </source>
</evidence>
<dbReference type="Pfam" id="PF17855">
    <property type="entry name" value="MCM_lid"/>
    <property type="match status" value="1"/>
</dbReference>
<dbReference type="PANTHER" id="PTHR11630:SF42">
    <property type="entry name" value="DNA REPLICATION LICENSING FACTOR MCM5"/>
    <property type="match status" value="1"/>
</dbReference>
<dbReference type="Pfam" id="PF00493">
    <property type="entry name" value="MCM"/>
    <property type="match status" value="1"/>
</dbReference>
<evidence type="ECO:0000256" key="4">
    <source>
        <dbReference type="RuleBase" id="RU004070"/>
    </source>
</evidence>
<accession>A0A9N9AEQ5</accession>
<evidence type="ECO:0000313" key="8">
    <source>
        <dbReference type="Proteomes" id="UP000789396"/>
    </source>
</evidence>
<dbReference type="Proteomes" id="UP000789396">
    <property type="component" value="Unassembled WGS sequence"/>
</dbReference>
<comment type="similarity">
    <text evidence="4">Belongs to the MCM family.</text>
</comment>
<dbReference type="InterPro" id="IPR041562">
    <property type="entry name" value="MCM_lid"/>
</dbReference>
<dbReference type="GO" id="GO:0005524">
    <property type="term" value="F:ATP binding"/>
    <property type="evidence" value="ECO:0007669"/>
    <property type="project" value="UniProtKB-KW"/>
</dbReference>
<dbReference type="OrthoDB" id="10036721at2759"/>
<dbReference type="GO" id="GO:0043596">
    <property type="term" value="C:nuclear replication fork"/>
    <property type="evidence" value="ECO:0007669"/>
    <property type="project" value="UniProtKB-ARBA"/>
</dbReference>
<feature type="compositionally biased region" description="Low complexity" evidence="5">
    <location>
        <begin position="636"/>
        <end position="645"/>
    </location>
</feature>
<sequence>MSATGWDTGIVYHAGVHASKTPSDSRVVIEQKLFKFVDQFPKQLLQDDTIPTFQILLRSNETVQDLRKLNLVRVSGIIIAATNLSAKATNIQIIDPSGIGPKDCGLDPYVVIHDKCTFVDQQILKLQESPELLPVGDLPRHITKQSHGIGTRIPYIRAIGLELDTDQVGQELGSFTHAEEEEIIAVKKVLADGMKLRGDINVLLLGDPGTAKSQFLKFVHQVAPVAVYTSGKGSSAAGLTAAVVRDAATREFRLEGGAMVLADGGVICIDEFDKMRDEDRVAIHEAMEQQTISIAKAGITTILNSRTSVLAAANPIFGRYDDMKTPGEEIARHVLGVHMHRAPPESAVGEIDITKMKKYIAYARLNCAPRLSSEAAEKLSSHFVDIRSEVKHMEQQSNVRSSIPITVRQLEAIVRISESLAKMTLSPRVTEQHVDEAIRLFKHSTMDALQSGEAEVARQLKIVEKEIKSRIPMGSRTSTQRIIKELEKFVLQTQVNSIFISISEMGNDGGSIPKRIELVKEKQKEARPDQNALKRPLQVPVVACALGKLYNKDAVLEYLLNKSAYGDGDDVKTLNIAPNPAFKESSASVAHFEQGMVSRFICPISMKEMNGKLNNKRKNDDNSPQPSKKLATDSQVSASSSVAPPKTKQSKAIQSIYSKKGDCKVTESYLVRGTFNRYAA</sequence>
<evidence type="ECO:0000256" key="3">
    <source>
        <dbReference type="ARBA" id="ARBA00023125"/>
    </source>
</evidence>
<dbReference type="InterPro" id="IPR031327">
    <property type="entry name" value="MCM"/>
</dbReference>
<feature type="region of interest" description="Disordered" evidence="5">
    <location>
        <begin position="611"/>
        <end position="653"/>
    </location>
</feature>
<proteinExistence type="inferred from homology"/>
<dbReference type="PROSITE" id="PS50051">
    <property type="entry name" value="MCM_2"/>
    <property type="match status" value="1"/>
</dbReference>
<comment type="caution">
    <text evidence="7">The sequence shown here is derived from an EMBL/GenBank/DDBJ whole genome shotgun (WGS) entry which is preliminary data.</text>
</comment>
<dbReference type="Pfam" id="PF04641">
    <property type="entry name" value="Rtf2"/>
    <property type="match status" value="1"/>
</dbReference>
<dbReference type="PANTHER" id="PTHR11630">
    <property type="entry name" value="DNA REPLICATION LICENSING FACTOR MCM FAMILY MEMBER"/>
    <property type="match status" value="1"/>
</dbReference>
<dbReference type="GO" id="GO:0005656">
    <property type="term" value="C:nuclear pre-replicative complex"/>
    <property type="evidence" value="ECO:0007669"/>
    <property type="project" value="UniProtKB-ARBA"/>
</dbReference>
<dbReference type="SMART" id="SM00382">
    <property type="entry name" value="AAA"/>
    <property type="match status" value="1"/>
</dbReference>
<dbReference type="Pfam" id="PF17207">
    <property type="entry name" value="MCM_OB"/>
    <property type="match status" value="1"/>
</dbReference>
<feature type="domain" description="MCM C-terminal AAA(+) ATPase" evidence="6">
    <location>
        <begin position="185"/>
        <end position="330"/>
    </location>
</feature>